<evidence type="ECO:0000313" key="11">
    <source>
        <dbReference type="EMBL" id="KAH7324621.1"/>
    </source>
</evidence>
<dbReference type="Gene3D" id="1.20.120.1070">
    <property type="entry name" value="Translation initiation factor eIF-2B, N-terminal domain"/>
    <property type="match status" value="1"/>
</dbReference>
<comment type="similarity">
    <text evidence="2 9">Belongs to the eIF-2B alpha/beta/delta subunits family.</text>
</comment>
<keyword evidence="5" id="KW-0648">Protein biosynthesis</keyword>
<dbReference type="EMBL" id="JAGPNK010000003">
    <property type="protein sequence ID" value="KAH7324621.1"/>
    <property type="molecule type" value="Genomic_DNA"/>
</dbReference>
<evidence type="ECO:0000313" key="12">
    <source>
        <dbReference type="Proteomes" id="UP000813444"/>
    </source>
</evidence>
<dbReference type="GO" id="GO:0005085">
    <property type="term" value="F:guanyl-nucleotide exchange factor activity"/>
    <property type="evidence" value="ECO:0007669"/>
    <property type="project" value="TreeGrafter"/>
</dbReference>
<dbReference type="GO" id="GO:0005829">
    <property type="term" value="C:cytosol"/>
    <property type="evidence" value="ECO:0007669"/>
    <property type="project" value="UniProtKB-SubCell"/>
</dbReference>
<name>A0A8K0T0Z6_9HYPO</name>
<keyword evidence="4 11" id="KW-0396">Initiation factor</keyword>
<sequence>MTTDNAAAPATAPAPAPAAGGAAEPAANSIGGFDIVAKYRSILAASPELTKPVAGIEALIALLESIQSSTIMETLKIIRQQAKHLIASVENPRPLEAGTDLFIHTVLAALKEDGAGSFDAIRERLLKSGRSFADGTIAARNRIAAKCWRVVTPGSCILTHGASRAVTTLLLRAAAERGPGTFKVVYVWEPLRAEECRRVVSTLEGAGIPVAVIGFMAVANVLAKRRPVNKIIVGAEVITQNHGILSRMGTYLLAREAKVNRPQIPFHVAVETHKFSRGIVWDQSHLGFHQDVLDFGAGGQGMTAGSEDAVDWTDATHITSLLTEDGEKHLGYVTEELIRIYNNLLPIKDDYLDM</sequence>
<dbReference type="Pfam" id="PF01008">
    <property type="entry name" value="IF-2B"/>
    <property type="match status" value="1"/>
</dbReference>
<keyword evidence="12" id="KW-1185">Reference proteome</keyword>
<evidence type="ECO:0000256" key="3">
    <source>
        <dbReference type="ARBA" id="ARBA00022490"/>
    </source>
</evidence>
<dbReference type="OrthoDB" id="10249309at2759"/>
<proteinExistence type="inferred from homology"/>
<dbReference type="Proteomes" id="UP000813444">
    <property type="component" value="Unassembled WGS sequence"/>
</dbReference>
<dbReference type="SUPFAM" id="SSF100950">
    <property type="entry name" value="NagB/RpiA/CoA transferase-like"/>
    <property type="match status" value="1"/>
</dbReference>
<dbReference type="InterPro" id="IPR037171">
    <property type="entry name" value="NagB/RpiA_transferase-like"/>
</dbReference>
<dbReference type="InterPro" id="IPR000649">
    <property type="entry name" value="IF-2B-related"/>
</dbReference>
<evidence type="ECO:0000256" key="2">
    <source>
        <dbReference type="ARBA" id="ARBA00007251"/>
    </source>
</evidence>
<evidence type="ECO:0000256" key="1">
    <source>
        <dbReference type="ARBA" id="ARBA00004514"/>
    </source>
</evidence>
<accession>A0A8K0T0Z6</accession>
<keyword evidence="3" id="KW-0963">Cytoplasm</keyword>
<dbReference type="InterPro" id="IPR051501">
    <property type="entry name" value="eIF2B_alpha/beta/delta"/>
</dbReference>
<dbReference type="GO" id="GO:0005851">
    <property type="term" value="C:eukaryotic translation initiation factor 2B complex"/>
    <property type="evidence" value="ECO:0007669"/>
    <property type="project" value="TreeGrafter"/>
</dbReference>
<evidence type="ECO:0000256" key="5">
    <source>
        <dbReference type="ARBA" id="ARBA00022917"/>
    </source>
</evidence>
<evidence type="ECO:0000256" key="10">
    <source>
        <dbReference type="SAM" id="MobiDB-lite"/>
    </source>
</evidence>
<dbReference type="InterPro" id="IPR042528">
    <property type="entry name" value="elF-2B_alpha_N"/>
</dbReference>
<dbReference type="InterPro" id="IPR042529">
    <property type="entry name" value="IF_2B-like_C"/>
</dbReference>
<feature type="region of interest" description="Disordered" evidence="10">
    <location>
        <begin position="1"/>
        <end position="23"/>
    </location>
</feature>
<dbReference type="Gene3D" id="3.40.50.10470">
    <property type="entry name" value="Translation initiation factor eif-2b, domain 2"/>
    <property type="match status" value="1"/>
</dbReference>
<comment type="subcellular location">
    <subcellularLocation>
        <location evidence="1">Cytoplasm</location>
        <location evidence="1">Cytosol</location>
    </subcellularLocation>
</comment>
<evidence type="ECO:0000256" key="8">
    <source>
        <dbReference type="ARBA" id="ARBA00046432"/>
    </source>
</evidence>
<dbReference type="PANTHER" id="PTHR45860:SF1">
    <property type="entry name" value="TRANSLATION INITIATION FACTOR EIF-2B SUBUNIT ALPHA"/>
    <property type="match status" value="1"/>
</dbReference>
<comment type="subunit">
    <text evidence="8">Component of the translation initiation factor 2B (eIF2B) complex which is a heterodecamer of two sets of five different subunits: alpha, beta, gamma, delta and epsilon. Subunits alpha, beta and delta comprise a regulatory subcomplex and subunits epsilon and gamma comprise a catalytic subcomplex. Within the complex, the hexameric regulatory complex resides at the center, with the two heterodimeric catalytic subcomplexes bound on opposite sides.</text>
</comment>
<evidence type="ECO:0000256" key="9">
    <source>
        <dbReference type="RuleBase" id="RU003814"/>
    </source>
</evidence>
<dbReference type="GO" id="GO:0003743">
    <property type="term" value="F:translation initiation factor activity"/>
    <property type="evidence" value="ECO:0007669"/>
    <property type="project" value="UniProtKB-KW"/>
</dbReference>
<dbReference type="AlphaFoldDB" id="A0A8K0T0Z6"/>
<reference evidence="11" key="1">
    <citation type="journal article" date="2021" name="Nat. Commun.">
        <title>Genetic determinants of endophytism in the Arabidopsis root mycobiome.</title>
        <authorList>
            <person name="Mesny F."/>
            <person name="Miyauchi S."/>
            <person name="Thiergart T."/>
            <person name="Pickel B."/>
            <person name="Atanasova L."/>
            <person name="Karlsson M."/>
            <person name="Huettel B."/>
            <person name="Barry K.W."/>
            <person name="Haridas S."/>
            <person name="Chen C."/>
            <person name="Bauer D."/>
            <person name="Andreopoulos W."/>
            <person name="Pangilinan J."/>
            <person name="LaButti K."/>
            <person name="Riley R."/>
            <person name="Lipzen A."/>
            <person name="Clum A."/>
            <person name="Drula E."/>
            <person name="Henrissat B."/>
            <person name="Kohler A."/>
            <person name="Grigoriev I.V."/>
            <person name="Martin F.M."/>
            <person name="Hacquard S."/>
        </authorList>
    </citation>
    <scope>NUCLEOTIDE SEQUENCE</scope>
    <source>
        <strain evidence="11">MPI-CAGE-CH-0235</strain>
    </source>
</reference>
<evidence type="ECO:0000256" key="7">
    <source>
        <dbReference type="ARBA" id="ARBA00044236"/>
    </source>
</evidence>
<evidence type="ECO:0000256" key="6">
    <source>
        <dbReference type="ARBA" id="ARBA00044208"/>
    </source>
</evidence>
<evidence type="ECO:0000256" key="4">
    <source>
        <dbReference type="ARBA" id="ARBA00022540"/>
    </source>
</evidence>
<comment type="caution">
    <text evidence="11">The sequence shown here is derived from an EMBL/GenBank/DDBJ whole genome shotgun (WGS) entry which is preliminary data.</text>
</comment>
<protein>
    <recommendedName>
        <fullName evidence="6">Translation initiation factor eIF2B subunit alpha</fullName>
    </recommendedName>
    <alternativeName>
        <fullName evidence="7">eIF2B GDP-GTP exchange factor subunit alpha</fullName>
    </alternativeName>
</protein>
<gene>
    <name evidence="11" type="ORF">B0I35DRAFT_424633</name>
</gene>
<organism evidence="11 12">
    <name type="scientific">Stachybotrys elegans</name>
    <dbReference type="NCBI Taxonomy" id="80388"/>
    <lineage>
        <taxon>Eukaryota</taxon>
        <taxon>Fungi</taxon>
        <taxon>Dikarya</taxon>
        <taxon>Ascomycota</taxon>
        <taxon>Pezizomycotina</taxon>
        <taxon>Sordariomycetes</taxon>
        <taxon>Hypocreomycetidae</taxon>
        <taxon>Hypocreales</taxon>
        <taxon>Stachybotryaceae</taxon>
        <taxon>Stachybotrys</taxon>
    </lineage>
</organism>
<dbReference type="PANTHER" id="PTHR45860">
    <property type="entry name" value="TRANSLATION INITIATION FACTOR EIF-2B SUBUNIT ALPHA"/>
    <property type="match status" value="1"/>
</dbReference>